<sequence>MPPIDSCAPFFHLPASDATLSILNQLSRHFQVIRNLGSSSSDQTLGGSVAFGIGTDPSHQRPVDWEAETMGDVCQLALQDEYRALPWKILNLLKVASDVCGPVPMTMSSSTSTPFDLLKVRRQVMTNRESLS</sequence>
<proteinExistence type="predicted"/>
<dbReference type="EMBL" id="BPLR01015589">
    <property type="protein sequence ID" value="GIY77214.1"/>
    <property type="molecule type" value="Genomic_DNA"/>
</dbReference>
<evidence type="ECO:0000313" key="2">
    <source>
        <dbReference type="Proteomes" id="UP001054945"/>
    </source>
</evidence>
<dbReference type="Proteomes" id="UP001054945">
    <property type="component" value="Unassembled WGS sequence"/>
</dbReference>
<dbReference type="AlphaFoldDB" id="A0AAV4W4T6"/>
<comment type="caution">
    <text evidence="1">The sequence shown here is derived from an EMBL/GenBank/DDBJ whole genome shotgun (WGS) entry which is preliminary data.</text>
</comment>
<gene>
    <name evidence="1" type="ORF">CEXT_668731</name>
</gene>
<accession>A0AAV4W4T6</accession>
<evidence type="ECO:0000313" key="1">
    <source>
        <dbReference type="EMBL" id="GIY77214.1"/>
    </source>
</evidence>
<reference evidence="1 2" key="1">
    <citation type="submission" date="2021-06" db="EMBL/GenBank/DDBJ databases">
        <title>Caerostris extrusa draft genome.</title>
        <authorList>
            <person name="Kono N."/>
            <person name="Arakawa K."/>
        </authorList>
    </citation>
    <scope>NUCLEOTIDE SEQUENCE [LARGE SCALE GENOMIC DNA]</scope>
</reference>
<protein>
    <submittedName>
        <fullName evidence="1">Uncharacterized protein</fullName>
    </submittedName>
</protein>
<keyword evidence="2" id="KW-1185">Reference proteome</keyword>
<name>A0AAV4W4T6_CAEEX</name>
<organism evidence="1 2">
    <name type="scientific">Caerostris extrusa</name>
    <name type="common">Bark spider</name>
    <name type="synonym">Caerostris bankana</name>
    <dbReference type="NCBI Taxonomy" id="172846"/>
    <lineage>
        <taxon>Eukaryota</taxon>
        <taxon>Metazoa</taxon>
        <taxon>Ecdysozoa</taxon>
        <taxon>Arthropoda</taxon>
        <taxon>Chelicerata</taxon>
        <taxon>Arachnida</taxon>
        <taxon>Araneae</taxon>
        <taxon>Araneomorphae</taxon>
        <taxon>Entelegynae</taxon>
        <taxon>Araneoidea</taxon>
        <taxon>Araneidae</taxon>
        <taxon>Caerostris</taxon>
    </lineage>
</organism>